<proteinExistence type="predicted"/>
<protein>
    <submittedName>
        <fullName evidence="2">Uncharacterized protein</fullName>
    </submittedName>
</protein>
<reference evidence="2 3" key="1">
    <citation type="submission" date="2016-09" db="EMBL/GenBank/DDBJ databases">
        <title>Metabolic pathway, cell adaptation mechanisms and a novel monoxygenase revealed through proteogenomic-transcription analysis of a Sphingomonas haloaromaticamans strain degrading the fungicide ortho-phenylphenol.</title>
        <authorList>
            <person name="Perruchon C."/>
            <person name="Papadopoulou E.S."/>
            <person name="Rousidou C."/>
            <person name="Vasileiadis S."/>
            <person name="Tanou G."/>
            <person name="Amoutzias G."/>
            <person name="Molassiotis A."/>
            <person name="Karpouzas D.G."/>
        </authorList>
    </citation>
    <scope>NUCLEOTIDE SEQUENCE [LARGE SCALE GENOMIC DNA]</scope>
    <source>
        <strain evidence="2 3">P3</strain>
    </source>
</reference>
<evidence type="ECO:0000313" key="3">
    <source>
        <dbReference type="Proteomes" id="UP000179467"/>
    </source>
</evidence>
<organism evidence="2 3">
    <name type="scientific">Edaphosphingomonas haloaromaticamans</name>
    <dbReference type="NCBI Taxonomy" id="653954"/>
    <lineage>
        <taxon>Bacteria</taxon>
        <taxon>Pseudomonadati</taxon>
        <taxon>Pseudomonadota</taxon>
        <taxon>Alphaproteobacteria</taxon>
        <taxon>Sphingomonadales</taxon>
        <taxon>Rhizorhabdaceae</taxon>
        <taxon>Edaphosphingomonas</taxon>
    </lineage>
</organism>
<feature type="chain" id="PRO_5013340341" evidence="1">
    <location>
        <begin position="22"/>
        <end position="280"/>
    </location>
</feature>
<dbReference type="AlphaFoldDB" id="A0A1S1HAR6"/>
<feature type="signal peptide" evidence="1">
    <location>
        <begin position="1"/>
        <end position="21"/>
    </location>
</feature>
<name>A0A1S1HAR6_9SPHN</name>
<accession>A0A1S1HAR6</accession>
<dbReference type="EMBL" id="MIPT01000001">
    <property type="protein sequence ID" value="OHT19185.1"/>
    <property type="molecule type" value="Genomic_DNA"/>
</dbReference>
<keyword evidence="3" id="KW-1185">Reference proteome</keyword>
<sequence length="280" mass="29645">MRRSTLALAFLAALSANPAVAQPDMRIVGNPAFTYADLVGLAESSDAVADVEVTAATKLKGPAAANVPAGHQRFYLEGNLNALLGGKKGLPGQISWLADVPLDAANRAPKLKKARLLLFVDAVAGRPGEVRLAAPFGQIAWSQEEDARVRGVLRDLNATDAPPHITRVGNAFHVPGSLPGESETQIFLGTDDGRPVSLSVLRRPGEAPRWAVALGEMVDDSAAPPAPDSLLWYRLACTLPPELPENSTADLGARQADAARADYRVVIEGLQPCERNFPAR</sequence>
<comment type="caution">
    <text evidence="2">The sequence shown here is derived from an EMBL/GenBank/DDBJ whole genome shotgun (WGS) entry which is preliminary data.</text>
</comment>
<keyword evidence="1" id="KW-0732">Signal</keyword>
<evidence type="ECO:0000256" key="1">
    <source>
        <dbReference type="SAM" id="SignalP"/>
    </source>
</evidence>
<gene>
    <name evidence="2" type="ORF">BHE75_01168</name>
</gene>
<dbReference type="Proteomes" id="UP000179467">
    <property type="component" value="Unassembled WGS sequence"/>
</dbReference>
<evidence type="ECO:0000313" key="2">
    <source>
        <dbReference type="EMBL" id="OHT19185.1"/>
    </source>
</evidence>